<dbReference type="Proteomes" id="UP000320055">
    <property type="component" value="Unassembled WGS sequence"/>
</dbReference>
<evidence type="ECO:0000256" key="1">
    <source>
        <dbReference type="SAM" id="MobiDB-lite"/>
    </source>
</evidence>
<dbReference type="SUPFAM" id="SSF160246">
    <property type="entry name" value="EspE N-terminal domain-like"/>
    <property type="match status" value="1"/>
</dbReference>
<accession>A0A563VXQ9</accession>
<evidence type="ECO:0000313" key="2">
    <source>
        <dbReference type="EMBL" id="VEP16216.1"/>
    </source>
</evidence>
<dbReference type="AlphaFoldDB" id="A0A563VXQ9"/>
<reference evidence="2 3" key="1">
    <citation type="submission" date="2019-01" db="EMBL/GenBank/DDBJ databases">
        <authorList>
            <person name="Brito A."/>
        </authorList>
    </citation>
    <scope>NUCLEOTIDE SEQUENCE [LARGE SCALE GENOMIC DNA]</scope>
    <source>
        <strain evidence="2">1</strain>
    </source>
</reference>
<dbReference type="EMBL" id="CAACVJ010000357">
    <property type="protein sequence ID" value="VEP16216.1"/>
    <property type="molecule type" value="Genomic_DNA"/>
</dbReference>
<name>A0A563VXQ9_9CYAN</name>
<organism evidence="2 3">
    <name type="scientific">Hyella patelloides LEGE 07179</name>
    <dbReference type="NCBI Taxonomy" id="945734"/>
    <lineage>
        <taxon>Bacteria</taxon>
        <taxon>Bacillati</taxon>
        <taxon>Cyanobacteriota</taxon>
        <taxon>Cyanophyceae</taxon>
        <taxon>Pleurocapsales</taxon>
        <taxon>Hyellaceae</taxon>
        <taxon>Hyella</taxon>
    </lineage>
</organism>
<evidence type="ECO:0000313" key="3">
    <source>
        <dbReference type="Proteomes" id="UP000320055"/>
    </source>
</evidence>
<proteinExistence type="predicted"/>
<dbReference type="InterPro" id="IPR037257">
    <property type="entry name" value="T2SS_E_N_sf"/>
</dbReference>
<feature type="region of interest" description="Disordered" evidence="1">
    <location>
        <begin position="1"/>
        <end position="21"/>
    </location>
</feature>
<dbReference type="RefSeq" id="WP_144865977.1">
    <property type="nucleotide sequence ID" value="NZ_LR213802.1"/>
</dbReference>
<gene>
    <name evidence="2" type="ORF">H1P_420017</name>
</gene>
<sequence>MSQNYRSTDAEEFSTDKSSLSELQPKRIGTILREADLVSNPQLDLALKDQENFPNLLLGEILAMRGWIKAETANFFVQDWSKILQEKNRQPLGQYLIKSGLLEPKQLETILEEQKQTGIRFGTIAVMQGFLKSTTLDFFLMYLFPEEIRVSPFVNMYRTMPLEIPSNDTEFEELDPVFFEEWKDEKLVKDNNPNASEDLPDTDTNWAG</sequence>
<protein>
    <submittedName>
        <fullName evidence="2">Uncharacterized protein</fullName>
    </submittedName>
</protein>
<keyword evidence="3" id="KW-1185">Reference proteome</keyword>
<feature type="region of interest" description="Disordered" evidence="1">
    <location>
        <begin position="189"/>
        <end position="208"/>
    </location>
</feature>
<dbReference type="OrthoDB" id="464023at2"/>